<evidence type="ECO:0000313" key="2">
    <source>
        <dbReference type="Proteomes" id="UP000187148"/>
    </source>
</evidence>
<sequence>MAWVPVEVKLPATFTRVWVKTDTGRETTGHVKSDGEWFINCASIRATGAKVLKWKE</sequence>
<name>A0A807LFR3_9ENTR</name>
<protein>
    <submittedName>
        <fullName evidence="1">50S ribosomal protein L13</fullName>
    </submittedName>
</protein>
<dbReference type="EMBL" id="CP019445">
    <property type="protein sequence ID" value="APZ06624.1"/>
    <property type="molecule type" value="Genomic_DNA"/>
</dbReference>
<evidence type="ECO:0000313" key="1">
    <source>
        <dbReference type="EMBL" id="APZ06624.1"/>
    </source>
</evidence>
<keyword evidence="2" id="KW-1185">Reference proteome</keyword>
<reference evidence="1 2" key="1">
    <citation type="submission" date="2017-01" db="EMBL/GenBank/DDBJ databases">
        <authorList>
            <person name="Cao J.-M."/>
        </authorList>
    </citation>
    <scope>NUCLEOTIDE SEQUENCE [LARGE SCALE GENOMIC DNA]</scope>
    <source>
        <strain evidence="1 2">888-76</strain>
    </source>
</reference>
<keyword evidence="1" id="KW-0687">Ribonucleoprotein</keyword>
<proteinExistence type="predicted"/>
<dbReference type="RefSeq" id="WP_054803777.1">
    <property type="nucleotide sequence ID" value="NZ_CP019445.1"/>
</dbReference>
<dbReference type="GO" id="GO:0005840">
    <property type="term" value="C:ribosome"/>
    <property type="evidence" value="ECO:0007669"/>
    <property type="project" value="UniProtKB-KW"/>
</dbReference>
<accession>A0A807LFR3</accession>
<organism evidence="1 2">
    <name type="scientific">Kosakonia cowanii JCM 10956 = DSM 18146</name>
    <dbReference type="NCBI Taxonomy" id="1300165"/>
    <lineage>
        <taxon>Bacteria</taxon>
        <taxon>Pseudomonadati</taxon>
        <taxon>Pseudomonadota</taxon>
        <taxon>Gammaproteobacteria</taxon>
        <taxon>Enterobacterales</taxon>
        <taxon>Enterobacteriaceae</taxon>
        <taxon>Kosakonia</taxon>
    </lineage>
</organism>
<dbReference type="Proteomes" id="UP000187148">
    <property type="component" value="Chromosome"/>
</dbReference>
<keyword evidence="1" id="KW-0689">Ribosomal protein</keyword>
<gene>
    <name evidence="1" type="ORF">BWI95_17010</name>
</gene>
<dbReference type="KEGG" id="kco:BWI95_17010"/>
<dbReference type="AlphaFoldDB" id="A0A807LFR3"/>